<dbReference type="GO" id="GO:0030245">
    <property type="term" value="P:cellulose catabolic process"/>
    <property type="evidence" value="ECO:0007669"/>
    <property type="project" value="UniProtKB-UniPathway"/>
</dbReference>
<evidence type="ECO:0000256" key="6">
    <source>
        <dbReference type="ARBA" id="ARBA00023001"/>
    </source>
</evidence>
<dbReference type="SUPFAM" id="SSF51445">
    <property type="entry name" value="(Trans)glycosidases"/>
    <property type="match status" value="1"/>
</dbReference>
<dbReference type="VEuPathDB" id="FungiDB:BDV34DRAFT_230503"/>
<evidence type="ECO:0000256" key="10">
    <source>
        <dbReference type="ARBA" id="ARBA00023326"/>
    </source>
</evidence>
<dbReference type="InterPro" id="IPR037524">
    <property type="entry name" value="PA14/GLEYA"/>
</dbReference>
<dbReference type="Pfam" id="PF07691">
    <property type="entry name" value="PA14"/>
    <property type="match status" value="1"/>
</dbReference>
<keyword evidence="7" id="KW-0325">Glycoprotein</keyword>
<keyword evidence="5" id="KW-0378">Hydrolase</keyword>
<organism evidence="13 14">
    <name type="scientific">Aspergillus parasiticus</name>
    <dbReference type="NCBI Taxonomy" id="5067"/>
    <lineage>
        <taxon>Eukaryota</taxon>
        <taxon>Fungi</taxon>
        <taxon>Dikarya</taxon>
        <taxon>Ascomycota</taxon>
        <taxon>Pezizomycotina</taxon>
        <taxon>Eurotiomycetes</taxon>
        <taxon>Eurotiomycetidae</taxon>
        <taxon>Eurotiales</taxon>
        <taxon>Aspergillaceae</taxon>
        <taxon>Aspergillus</taxon>
        <taxon>Aspergillus subgen. Circumdati</taxon>
    </lineage>
</organism>
<gene>
    <name evidence="13" type="ORF">BDV34DRAFT_230503</name>
</gene>
<dbReference type="InterPro" id="IPR001764">
    <property type="entry name" value="Glyco_hydro_3_N"/>
</dbReference>
<dbReference type="OMA" id="CTDPMGS"/>
<dbReference type="Gene3D" id="2.60.40.10">
    <property type="entry name" value="Immunoglobulins"/>
    <property type="match status" value="1"/>
</dbReference>
<evidence type="ECO:0000313" key="13">
    <source>
        <dbReference type="EMBL" id="KAB8200195.1"/>
    </source>
</evidence>
<dbReference type="Proteomes" id="UP000326532">
    <property type="component" value="Unassembled WGS sequence"/>
</dbReference>
<keyword evidence="6" id="KW-0136">Cellulose degradation</keyword>
<dbReference type="SUPFAM" id="SSF52279">
    <property type="entry name" value="Beta-D-glucan exohydrolase, C-terminal domain"/>
    <property type="match status" value="1"/>
</dbReference>
<evidence type="ECO:0000256" key="9">
    <source>
        <dbReference type="ARBA" id="ARBA00023295"/>
    </source>
</evidence>
<evidence type="ECO:0000259" key="12">
    <source>
        <dbReference type="PROSITE" id="PS51820"/>
    </source>
</evidence>
<dbReference type="Gene3D" id="3.40.50.1700">
    <property type="entry name" value="Glycoside hydrolase family 3 C-terminal domain"/>
    <property type="match status" value="1"/>
</dbReference>
<evidence type="ECO:0000256" key="11">
    <source>
        <dbReference type="ARBA" id="ARBA00024983"/>
    </source>
</evidence>
<dbReference type="PRINTS" id="PR00133">
    <property type="entry name" value="GLHYDRLASE3"/>
</dbReference>
<protein>
    <recommendedName>
        <fullName evidence="4">beta-glucosidase</fullName>
        <ecNumber evidence="4">3.2.1.21</ecNumber>
    </recommendedName>
</protein>
<name>A0A5N6D4K6_ASPPA</name>
<dbReference type="Gene3D" id="2.60.120.260">
    <property type="entry name" value="Galactose-binding domain-like"/>
    <property type="match status" value="1"/>
</dbReference>
<feature type="domain" description="PA14" evidence="12">
    <location>
        <begin position="406"/>
        <end position="556"/>
    </location>
</feature>
<comment type="function">
    <text evidence="11">Beta-glucosidases are one of a number of cellulolytic enzymes involved in the degradation of cellulosic biomass. Catalyzes the last step releasing glucose from the inhibitory cellobiose.</text>
</comment>
<dbReference type="InterPro" id="IPR036962">
    <property type="entry name" value="Glyco_hydro_3_N_sf"/>
</dbReference>
<dbReference type="SMART" id="SM01217">
    <property type="entry name" value="Fn3_like"/>
    <property type="match status" value="1"/>
</dbReference>
<sequence length="835" mass="91690">MPSQAKLEMILGSLSLEQKITLLSGDTFSATASYPEKNVPSIKIADGPNGVRAPATSPDVRSACFPAACSLAATFDVDLARRFGRALAAEARQKNVNCILGPTVCIHRHPLGGRNFESFSEDPFLAGKMASQVIQGLQEKGVAATIKHFAANEQETSRASVDESISERALREIYLRPFEIAIKEANPWAVMTAYNLVNGTHCDSHTFLLRDILRGNWGWDGLVMSDWGGTNSVADALRAGLDLEMPGPPKVRKPSVIKEFMQRGELSEDIINDRARAVLRLALKLENLEKSSSSPIDRQRTEHNKLIRQSGAYGMVLLKNEEGILPLSKEKVKGRKIALIGYAKDVLAHGGGSASVNAYYKVTPEEGLRTALGDDVEFIYAKGAHRERLLIPLYSNELTGKVVGANGASGFTLSFFDPGKENAVITRHGFVSSAYSPLGSSESYQKVIELLGYFTPTESGKHYISCSGFGPTQVYLDEELIFEQEKSIADPMGCLFNAAPEPEVRYQFTAGKTYRIRIRSEPPLNLGIEILEGRSGARLGFSPVAVHDADLQGEAVRVAKEADCAVIFTGHDSQWETEGQDQASFCLPHHQNELVTAVAAVNKNVIVINSTGVAVAMPWLDKVKGLIQAWFPGQEYGNAVADVITGVVNPEGHLPVSFPRYIEDAPAHGNFPGEYINGKLKVNYAEGVFVGYRHYDRMPREKLNFPFGHGLSYTTFVFRNLKIQTVNRDTFNAVVDVANNGPVSGRVLIQLYVGKMQVTGEHPVKTLVAFKKVRLETGQTKTVDVSIEMRDFAYFEERKQKWMLDEGEYELSVGLSSAEIAKSVRFFAVNTSWDP</sequence>
<proteinExistence type="inferred from homology"/>
<comment type="similarity">
    <text evidence="3">Belongs to the glycosyl hydrolase 3 family.</text>
</comment>
<dbReference type="Pfam" id="PF00933">
    <property type="entry name" value="Glyco_hydro_3"/>
    <property type="match status" value="1"/>
</dbReference>
<dbReference type="EMBL" id="ML735050">
    <property type="protein sequence ID" value="KAB8200195.1"/>
    <property type="molecule type" value="Genomic_DNA"/>
</dbReference>
<dbReference type="Pfam" id="PF14310">
    <property type="entry name" value="Fn3-like"/>
    <property type="match status" value="1"/>
</dbReference>
<dbReference type="InterPro" id="IPR002772">
    <property type="entry name" value="Glyco_hydro_3_C"/>
</dbReference>
<dbReference type="Pfam" id="PF01915">
    <property type="entry name" value="Glyco_hydro_3_C"/>
    <property type="match status" value="1"/>
</dbReference>
<keyword evidence="9" id="KW-0326">Glycosidase</keyword>
<dbReference type="InterPro" id="IPR011658">
    <property type="entry name" value="PA14_dom"/>
</dbReference>
<evidence type="ECO:0000313" key="14">
    <source>
        <dbReference type="Proteomes" id="UP000326532"/>
    </source>
</evidence>
<dbReference type="EC" id="3.2.1.21" evidence="4"/>
<dbReference type="PANTHER" id="PTHR42715">
    <property type="entry name" value="BETA-GLUCOSIDASE"/>
    <property type="match status" value="1"/>
</dbReference>
<evidence type="ECO:0000256" key="1">
    <source>
        <dbReference type="ARBA" id="ARBA00000448"/>
    </source>
</evidence>
<dbReference type="InterPro" id="IPR036881">
    <property type="entry name" value="Glyco_hydro_3_C_sf"/>
</dbReference>
<keyword evidence="14" id="KW-1185">Reference proteome</keyword>
<evidence type="ECO:0000256" key="7">
    <source>
        <dbReference type="ARBA" id="ARBA00023180"/>
    </source>
</evidence>
<dbReference type="Gene3D" id="3.20.20.300">
    <property type="entry name" value="Glycoside hydrolase, family 3, N-terminal domain"/>
    <property type="match status" value="1"/>
</dbReference>
<dbReference type="InterPro" id="IPR013783">
    <property type="entry name" value="Ig-like_fold"/>
</dbReference>
<dbReference type="InterPro" id="IPR050288">
    <property type="entry name" value="Cellulose_deg_GH3"/>
</dbReference>
<dbReference type="UniPathway" id="UPA00696"/>
<evidence type="ECO:0000256" key="2">
    <source>
        <dbReference type="ARBA" id="ARBA00004987"/>
    </source>
</evidence>
<dbReference type="PANTHER" id="PTHR42715:SF3">
    <property type="entry name" value="BETA-GLUCOSIDASE B-RELATED"/>
    <property type="match status" value="1"/>
</dbReference>
<comment type="catalytic activity">
    <reaction evidence="1">
        <text>Hydrolysis of terminal, non-reducing beta-D-glucosyl residues with release of beta-D-glucose.</text>
        <dbReference type="EC" id="3.2.1.21"/>
    </reaction>
</comment>
<keyword evidence="8" id="KW-0119">Carbohydrate metabolism</keyword>
<comment type="pathway">
    <text evidence="2">Glycan metabolism; cellulose degradation.</text>
</comment>
<dbReference type="AlphaFoldDB" id="A0A5N6D4K6"/>
<evidence type="ECO:0000256" key="4">
    <source>
        <dbReference type="ARBA" id="ARBA00012744"/>
    </source>
</evidence>
<dbReference type="InterPro" id="IPR017853">
    <property type="entry name" value="GH"/>
</dbReference>
<keyword evidence="10" id="KW-0624">Polysaccharide degradation</keyword>
<dbReference type="GO" id="GO:0008422">
    <property type="term" value="F:beta-glucosidase activity"/>
    <property type="evidence" value="ECO:0007669"/>
    <property type="project" value="UniProtKB-EC"/>
</dbReference>
<evidence type="ECO:0000256" key="8">
    <source>
        <dbReference type="ARBA" id="ARBA00023277"/>
    </source>
</evidence>
<evidence type="ECO:0000256" key="5">
    <source>
        <dbReference type="ARBA" id="ARBA00022801"/>
    </source>
</evidence>
<accession>A0A5N6D4K6</accession>
<reference evidence="13 14" key="1">
    <citation type="submission" date="2019-04" db="EMBL/GenBank/DDBJ databases">
        <title>Fungal friends and foes A comparative genomics study of 23 Aspergillus species from section Flavi.</title>
        <authorList>
            <consortium name="DOE Joint Genome Institute"/>
            <person name="Kjaerbolling I."/>
            <person name="Vesth T.C."/>
            <person name="Frisvad J.C."/>
            <person name="Nybo J.L."/>
            <person name="Theobald S."/>
            <person name="Kildgaard S."/>
            <person name="Petersen T.I."/>
            <person name="Kuo A."/>
            <person name="Sato A."/>
            <person name="Lyhne E.K."/>
            <person name="Kogle M.E."/>
            <person name="Wiebenga A."/>
            <person name="Kun R.S."/>
            <person name="Lubbers R.J."/>
            <person name="Makela M.R."/>
            <person name="Barry K."/>
            <person name="Chovatia M."/>
            <person name="Clum A."/>
            <person name="Daum C."/>
            <person name="Haridas S."/>
            <person name="He G."/>
            <person name="LaButti K."/>
            <person name="Lipzen A."/>
            <person name="Mondo S."/>
            <person name="Pangilinan J."/>
            <person name="Riley R."/>
            <person name="Salamov A."/>
            <person name="Simmons B.A."/>
            <person name="Magnuson J.K."/>
            <person name="Henrissat B."/>
            <person name="Mortensen U.H."/>
            <person name="Larsen T.O."/>
            <person name="De vries R.P."/>
            <person name="Grigoriev I.V."/>
            <person name="Machida M."/>
            <person name="Baker S.E."/>
            <person name="Andersen M.R."/>
        </authorList>
    </citation>
    <scope>NUCLEOTIDE SEQUENCE [LARGE SCALE GENOMIC DNA]</scope>
    <source>
        <strain evidence="13 14">CBS 117618</strain>
    </source>
</reference>
<dbReference type="PROSITE" id="PS51820">
    <property type="entry name" value="PA14"/>
    <property type="match status" value="1"/>
</dbReference>
<evidence type="ECO:0000256" key="3">
    <source>
        <dbReference type="ARBA" id="ARBA00005336"/>
    </source>
</evidence>
<dbReference type="InterPro" id="IPR026891">
    <property type="entry name" value="Fn3-like"/>
</dbReference>